<dbReference type="GO" id="GO:0046872">
    <property type="term" value="F:metal ion binding"/>
    <property type="evidence" value="ECO:0007669"/>
    <property type="project" value="UniProtKB-KW"/>
</dbReference>
<dbReference type="Gene3D" id="3.40.50.300">
    <property type="entry name" value="P-loop containing nucleotide triphosphate hydrolases"/>
    <property type="match status" value="1"/>
</dbReference>
<proteinExistence type="inferred from homology"/>
<sequence length="368" mass="39984">MGFNTGIIGLPNAGKSTIFNALTGAAAQTAGYPFTTIDPNSGIVTVPDERLNQIAEITKPKKITPTSMEFVDVAGLVKGASKGEGLGNQFLGHIRNLNAVIHVVRCFVDENVAHPEGDIDPGRDIGIIETELILADLAVVERRIEKVKKTAQSGDKEAKESLVVYESVKDILDSGRPTIDFLSKCEGGTDFTAAFTEMNLITAKPMLFVANIDENSLPDGNDHSRRVQEIAADGETTAVVISGKFEEEILSLDPDERDEYLKESGLAETGLSRIIKEGYRLLDLITFYTAVGPELRAWSIPRGTKASVAAGKIHTDMERGFIRAEVITFTDLEAIGSEEGVKEEGKIRTEGRDYIVEDGDIIRIKFNV</sequence>
<keyword evidence="3 6" id="KW-0547">Nucleotide-binding</keyword>
<protein>
    <recommendedName>
        <fullName evidence="6">Ribosome-binding ATPase YchF</fullName>
    </recommendedName>
</protein>
<dbReference type="InterPro" id="IPR027417">
    <property type="entry name" value="P-loop_NTPase"/>
</dbReference>
<dbReference type="InterPro" id="IPR031167">
    <property type="entry name" value="G_OBG"/>
</dbReference>
<dbReference type="InterPro" id="IPR013029">
    <property type="entry name" value="YchF_C"/>
</dbReference>
<dbReference type="NCBIfam" id="TIGR00092">
    <property type="entry name" value="redox-regulated ATPase YchF"/>
    <property type="match status" value="1"/>
</dbReference>
<dbReference type="Pfam" id="PF01926">
    <property type="entry name" value="MMR_HSR1"/>
    <property type="match status" value="1"/>
</dbReference>
<dbReference type="CDD" id="cd04867">
    <property type="entry name" value="TGS_YchF_OLA1"/>
    <property type="match status" value="1"/>
</dbReference>
<reference evidence="9" key="1">
    <citation type="journal article" date="2021" name="Environ. Microbiol.">
        <title>Genomic characterization of three novel Desulfobacterota classes expand the metabolic and phylogenetic diversity of the phylum.</title>
        <authorList>
            <person name="Murphy C.L."/>
            <person name="Biggerstaff J."/>
            <person name="Eichhorn A."/>
            <person name="Ewing E."/>
            <person name="Shahan R."/>
            <person name="Soriano D."/>
            <person name="Stewart S."/>
            <person name="VanMol K."/>
            <person name="Walker R."/>
            <person name="Walters P."/>
            <person name="Elshahed M.S."/>
            <person name="Youssef N.H."/>
        </authorList>
    </citation>
    <scope>NUCLEOTIDE SEQUENCE</scope>
    <source>
        <strain evidence="9">Zod_Metabat.24</strain>
    </source>
</reference>
<dbReference type="InterPro" id="IPR023192">
    <property type="entry name" value="TGS-like_dom_sf"/>
</dbReference>
<evidence type="ECO:0000256" key="5">
    <source>
        <dbReference type="ARBA" id="ARBA00022842"/>
    </source>
</evidence>
<comment type="caution">
    <text evidence="9">The sequence shown here is derived from an EMBL/GenBank/DDBJ whole genome shotgun (WGS) entry which is preliminary data.</text>
</comment>
<keyword evidence="4 6" id="KW-0067">ATP-binding</keyword>
<feature type="domain" description="TGS" evidence="8">
    <location>
        <begin position="283"/>
        <end position="366"/>
    </location>
</feature>
<dbReference type="FunFam" id="3.10.20.30:FF:000001">
    <property type="entry name" value="Ribosome-binding ATPase YchF"/>
    <property type="match status" value="1"/>
</dbReference>
<evidence type="ECO:0000259" key="8">
    <source>
        <dbReference type="PROSITE" id="PS51880"/>
    </source>
</evidence>
<dbReference type="Gene3D" id="1.10.150.300">
    <property type="entry name" value="TGS-like domain"/>
    <property type="match status" value="1"/>
</dbReference>
<organism evidence="9 10">
    <name type="scientific">Candidatus Zymogenus saltonus</name>
    <dbReference type="NCBI Taxonomy" id="2844893"/>
    <lineage>
        <taxon>Bacteria</taxon>
        <taxon>Deltaproteobacteria</taxon>
        <taxon>Candidatus Zymogenia</taxon>
        <taxon>Candidatus Zymogeniales</taxon>
        <taxon>Candidatus Zymogenaceae</taxon>
        <taxon>Candidatus Zymogenus</taxon>
    </lineage>
</organism>
<name>A0A9D8KIL4_9DELT</name>
<dbReference type="Pfam" id="PF06071">
    <property type="entry name" value="YchF-GTPase_C"/>
    <property type="match status" value="1"/>
</dbReference>
<evidence type="ECO:0000256" key="2">
    <source>
        <dbReference type="ARBA" id="ARBA00022723"/>
    </source>
</evidence>
<feature type="domain" description="OBG-type G" evidence="7">
    <location>
        <begin position="3"/>
        <end position="261"/>
    </location>
</feature>
<dbReference type="PIRSF" id="PIRSF006641">
    <property type="entry name" value="CHP00092"/>
    <property type="match status" value="1"/>
</dbReference>
<gene>
    <name evidence="6 9" type="primary">ychF</name>
    <name evidence="9" type="ORF">JW984_14670</name>
</gene>
<dbReference type="GO" id="GO:0005525">
    <property type="term" value="F:GTP binding"/>
    <property type="evidence" value="ECO:0007669"/>
    <property type="project" value="InterPro"/>
</dbReference>
<dbReference type="InterPro" id="IPR006073">
    <property type="entry name" value="GTP-bd"/>
</dbReference>
<dbReference type="InterPro" id="IPR004396">
    <property type="entry name" value="ATPase_YchF/OLA1"/>
</dbReference>
<evidence type="ECO:0000313" key="10">
    <source>
        <dbReference type="Proteomes" id="UP000809273"/>
    </source>
</evidence>
<comment type="cofactor">
    <cofactor evidence="1">
        <name>Mg(2+)</name>
        <dbReference type="ChEBI" id="CHEBI:18420"/>
    </cofactor>
</comment>
<dbReference type="PANTHER" id="PTHR23305">
    <property type="entry name" value="OBG GTPASE FAMILY"/>
    <property type="match status" value="1"/>
</dbReference>
<dbReference type="FunFam" id="1.10.150.300:FF:000001">
    <property type="entry name" value="Ribosome-binding ATPase YchF"/>
    <property type="match status" value="1"/>
</dbReference>
<dbReference type="GO" id="GO:0005524">
    <property type="term" value="F:ATP binding"/>
    <property type="evidence" value="ECO:0007669"/>
    <property type="project" value="UniProtKB-UniRule"/>
</dbReference>
<comment type="function">
    <text evidence="6">ATPase that binds to both the 70S ribosome and the 50S ribosomal subunit in a nucleotide-independent manner.</text>
</comment>
<dbReference type="PRINTS" id="PR00326">
    <property type="entry name" value="GTP1OBG"/>
</dbReference>
<dbReference type="InterPro" id="IPR012675">
    <property type="entry name" value="Beta-grasp_dom_sf"/>
</dbReference>
<feature type="binding site" evidence="6">
    <location>
        <begin position="12"/>
        <end position="17"/>
    </location>
    <ligand>
        <name>ATP</name>
        <dbReference type="ChEBI" id="CHEBI:30616"/>
    </ligand>
</feature>
<dbReference type="HAMAP" id="MF_00944">
    <property type="entry name" value="YchF_OLA1_ATPase"/>
    <property type="match status" value="1"/>
</dbReference>
<evidence type="ECO:0000256" key="1">
    <source>
        <dbReference type="ARBA" id="ARBA00001946"/>
    </source>
</evidence>
<dbReference type="CDD" id="cd01900">
    <property type="entry name" value="YchF"/>
    <property type="match status" value="1"/>
</dbReference>
<dbReference type="AlphaFoldDB" id="A0A9D8KIL4"/>
<dbReference type="SUPFAM" id="SSF52540">
    <property type="entry name" value="P-loop containing nucleoside triphosphate hydrolases"/>
    <property type="match status" value="1"/>
</dbReference>
<dbReference type="PROSITE" id="PS51710">
    <property type="entry name" value="G_OBG"/>
    <property type="match status" value="1"/>
</dbReference>
<dbReference type="PANTHER" id="PTHR23305:SF18">
    <property type="entry name" value="OBG-TYPE G DOMAIN-CONTAINING PROTEIN"/>
    <property type="match status" value="1"/>
</dbReference>
<dbReference type="GO" id="GO:0005737">
    <property type="term" value="C:cytoplasm"/>
    <property type="evidence" value="ECO:0007669"/>
    <property type="project" value="TreeGrafter"/>
</dbReference>
<comment type="similarity">
    <text evidence="6">Belongs to the TRAFAC class OBG-HflX-like GTPase superfamily. OBG GTPase family. YchF/OLA1 subfamily.</text>
</comment>
<dbReference type="Proteomes" id="UP000809273">
    <property type="component" value="Unassembled WGS sequence"/>
</dbReference>
<dbReference type="GO" id="GO:0016887">
    <property type="term" value="F:ATP hydrolysis activity"/>
    <property type="evidence" value="ECO:0007669"/>
    <property type="project" value="UniProtKB-UniRule"/>
</dbReference>
<dbReference type="InterPro" id="IPR012676">
    <property type="entry name" value="TGS-like"/>
</dbReference>
<evidence type="ECO:0000259" key="7">
    <source>
        <dbReference type="PROSITE" id="PS51710"/>
    </source>
</evidence>
<evidence type="ECO:0000256" key="3">
    <source>
        <dbReference type="ARBA" id="ARBA00022741"/>
    </source>
</evidence>
<accession>A0A9D8KIL4</accession>
<dbReference type="SUPFAM" id="SSF81271">
    <property type="entry name" value="TGS-like"/>
    <property type="match status" value="1"/>
</dbReference>
<dbReference type="Gene3D" id="3.10.20.30">
    <property type="match status" value="1"/>
</dbReference>
<evidence type="ECO:0000313" key="9">
    <source>
        <dbReference type="EMBL" id="MBN1574438.1"/>
    </source>
</evidence>
<dbReference type="GO" id="GO:0043023">
    <property type="term" value="F:ribosomal large subunit binding"/>
    <property type="evidence" value="ECO:0007669"/>
    <property type="project" value="UniProtKB-UniRule"/>
</dbReference>
<dbReference type="PROSITE" id="PS51880">
    <property type="entry name" value="TGS"/>
    <property type="match status" value="1"/>
</dbReference>
<reference evidence="9" key="2">
    <citation type="submission" date="2021-01" db="EMBL/GenBank/DDBJ databases">
        <authorList>
            <person name="Hahn C.R."/>
            <person name="Youssef N.H."/>
            <person name="Elshahed M."/>
        </authorList>
    </citation>
    <scope>NUCLEOTIDE SEQUENCE</scope>
    <source>
        <strain evidence="9">Zod_Metabat.24</strain>
    </source>
</reference>
<keyword evidence="2" id="KW-0479">Metal-binding</keyword>
<dbReference type="InterPro" id="IPR041706">
    <property type="entry name" value="YchF_N"/>
</dbReference>
<dbReference type="EMBL" id="JAFGIX010000079">
    <property type="protein sequence ID" value="MBN1574438.1"/>
    <property type="molecule type" value="Genomic_DNA"/>
</dbReference>
<evidence type="ECO:0000256" key="4">
    <source>
        <dbReference type="ARBA" id="ARBA00022840"/>
    </source>
</evidence>
<dbReference type="InterPro" id="IPR004095">
    <property type="entry name" value="TGS"/>
</dbReference>
<keyword evidence="5" id="KW-0460">Magnesium</keyword>
<evidence type="ECO:0000256" key="6">
    <source>
        <dbReference type="HAMAP-Rule" id="MF_00944"/>
    </source>
</evidence>